<keyword evidence="1" id="KW-0472">Membrane</keyword>
<accession>A0A3Q9HPT9</accession>
<keyword evidence="1" id="KW-1133">Transmembrane helix</keyword>
<evidence type="ECO:0000313" key="3">
    <source>
        <dbReference type="Proteomes" id="UP000267250"/>
    </source>
</evidence>
<gene>
    <name evidence="2" type="ORF">BBF96_05140</name>
</gene>
<dbReference type="EMBL" id="CP016379">
    <property type="protein sequence ID" value="AZR72827.1"/>
    <property type="molecule type" value="Genomic_DNA"/>
</dbReference>
<dbReference type="KEGG" id="aft:BBF96_05140"/>
<proteinExistence type="predicted"/>
<organism evidence="2 3">
    <name type="scientific">Anoxybacter fermentans</name>
    <dbReference type="NCBI Taxonomy" id="1323375"/>
    <lineage>
        <taxon>Bacteria</taxon>
        <taxon>Bacillati</taxon>
        <taxon>Bacillota</taxon>
        <taxon>Clostridia</taxon>
        <taxon>Halanaerobiales</taxon>
        <taxon>Anoxybacter</taxon>
    </lineage>
</organism>
<name>A0A3Q9HPT9_9FIRM</name>
<sequence length="59" mass="6728">MGYFLAFILFNLLVQKSKKLLQIKTTSKLVIVLGVILMGLGLFFVFPVLLSYFERAPTF</sequence>
<dbReference type="AlphaFoldDB" id="A0A3Q9HPT9"/>
<keyword evidence="1" id="KW-0812">Transmembrane</keyword>
<reference evidence="2 3" key="1">
    <citation type="submission" date="2016-07" db="EMBL/GenBank/DDBJ databases">
        <title>Genome and transcriptome analysis of iron-reducing fermentative bacteria Anoxybacter fermentans.</title>
        <authorList>
            <person name="Zeng X."/>
            <person name="Shao Z."/>
        </authorList>
    </citation>
    <scope>NUCLEOTIDE SEQUENCE [LARGE SCALE GENOMIC DNA]</scope>
    <source>
        <strain evidence="2 3">DY22613</strain>
    </source>
</reference>
<protein>
    <submittedName>
        <fullName evidence="2">Uncharacterized protein</fullName>
    </submittedName>
</protein>
<feature type="transmembrane region" description="Helical" evidence="1">
    <location>
        <begin position="29"/>
        <end position="53"/>
    </location>
</feature>
<dbReference type="Proteomes" id="UP000267250">
    <property type="component" value="Chromosome"/>
</dbReference>
<keyword evidence="3" id="KW-1185">Reference proteome</keyword>
<evidence type="ECO:0000313" key="2">
    <source>
        <dbReference type="EMBL" id="AZR72827.1"/>
    </source>
</evidence>
<evidence type="ECO:0000256" key="1">
    <source>
        <dbReference type="SAM" id="Phobius"/>
    </source>
</evidence>